<keyword evidence="14" id="KW-1185">Reference proteome</keyword>
<dbReference type="PANTHER" id="PTHR24409:SF295">
    <property type="entry name" value="AZ2-RELATED"/>
    <property type="match status" value="1"/>
</dbReference>
<dbReference type="InterPro" id="IPR036236">
    <property type="entry name" value="Znf_C2H2_sf"/>
</dbReference>
<evidence type="ECO:0000256" key="10">
    <source>
        <dbReference type="PROSITE-ProRule" id="PRU00042"/>
    </source>
</evidence>
<reference evidence="13" key="1">
    <citation type="submission" date="2020-05" db="UniProtKB">
        <authorList>
            <consortium name="EnsemblMetazoa"/>
        </authorList>
    </citation>
    <scope>IDENTIFICATION</scope>
    <source>
        <strain evidence="13">MAF</strain>
    </source>
</reference>
<dbReference type="GO" id="GO:0003682">
    <property type="term" value="F:chromatin binding"/>
    <property type="evidence" value="ECO:0007669"/>
    <property type="project" value="UniProtKB-ARBA"/>
</dbReference>
<evidence type="ECO:0000256" key="7">
    <source>
        <dbReference type="ARBA" id="ARBA00023125"/>
    </source>
</evidence>
<keyword evidence="2" id="KW-0479">Metal-binding</keyword>
<dbReference type="RefSeq" id="XP_041777519.1">
    <property type="nucleotide sequence ID" value="XM_041921585.1"/>
</dbReference>
<evidence type="ECO:0000256" key="11">
    <source>
        <dbReference type="SAM" id="MobiDB-lite"/>
    </source>
</evidence>
<evidence type="ECO:0000256" key="9">
    <source>
        <dbReference type="ARBA" id="ARBA00023242"/>
    </source>
</evidence>
<dbReference type="Gene3D" id="3.30.160.60">
    <property type="entry name" value="Classic Zinc Finger"/>
    <property type="match status" value="5"/>
</dbReference>
<feature type="domain" description="C2H2-type" evidence="12">
    <location>
        <begin position="371"/>
        <end position="398"/>
    </location>
</feature>
<sequence length="514" mass="59291">MSANNTLFSYWKFRRQAEVTFHSSSRRLRQNIESLQRTLLQDFGTGIGAGGSVRVASYKKYTCHQCLRKFVHESGLARHVNKFHPDASTNVEPPAQQQQQQQQHSELPAAVSSDSKPTPASETYIDAVVKCRHSGAIFPSAEQYLCHAMRYKFWEQLLAAEPEERERPAALLRRQFSIVAVHTVLRCEYCDACFSDCAGLFAHESQHSPTGGFWCTFCRLHFPTLTDVLAHRAECLEGSSFLGYHYQNVQLQYCCNVCMALFATLPDLYAHRYDEIHIFPRRMPRAKGQTDSYGGLWVSCELCVFVCDHIELLLVHRAECHPGGAVTNKPPTLAAPSPSAGNPPKQRQQQQQQLATPKRPEGEESSNERPYLCEKCGKTYTQSSHLWQHLRFHNGVRPFACDRDGCSRRFTIRPDLSDHIRKCHTGERPYECDVCHKRFLTGSVYYQHRLIHRGERRYGCPDCDRRFYRADALKNHQRIHTGEKPYECGHCERKFRQRGDREKHVRVKHKKFCK</sequence>
<name>A0A182UPV6_ANOME</name>
<dbReference type="InterPro" id="IPR013087">
    <property type="entry name" value="Znf_C2H2_type"/>
</dbReference>
<dbReference type="GO" id="GO:0040029">
    <property type="term" value="P:epigenetic regulation of gene expression"/>
    <property type="evidence" value="ECO:0007669"/>
    <property type="project" value="UniProtKB-ARBA"/>
</dbReference>
<dbReference type="FunFam" id="3.30.160.60:FF:000322">
    <property type="entry name" value="GDNF-inducible zinc finger protein 1"/>
    <property type="match status" value="1"/>
</dbReference>
<feature type="region of interest" description="Disordered" evidence="11">
    <location>
        <begin position="84"/>
        <end position="119"/>
    </location>
</feature>
<evidence type="ECO:0000256" key="8">
    <source>
        <dbReference type="ARBA" id="ARBA00023163"/>
    </source>
</evidence>
<keyword evidence="3" id="KW-0677">Repeat</keyword>
<dbReference type="EnsemblMetazoa" id="AMEM001594-RA">
    <property type="protein sequence ID" value="AMEM001594-PA"/>
    <property type="gene ID" value="AMEM001594"/>
</dbReference>
<feature type="domain" description="C2H2-type" evidence="12">
    <location>
        <begin position="61"/>
        <end position="89"/>
    </location>
</feature>
<dbReference type="SUPFAM" id="SSF57667">
    <property type="entry name" value="beta-beta-alpha zinc fingers"/>
    <property type="match status" value="3"/>
</dbReference>
<evidence type="ECO:0000259" key="12">
    <source>
        <dbReference type="PROSITE" id="PS50157"/>
    </source>
</evidence>
<dbReference type="FunFam" id="3.30.160.60:FF:000690">
    <property type="entry name" value="Zinc finger protein 354C"/>
    <property type="match status" value="1"/>
</dbReference>
<feature type="domain" description="C2H2-type" evidence="12">
    <location>
        <begin position="430"/>
        <end position="457"/>
    </location>
</feature>
<dbReference type="AlphaFoldDB" id="A0A182UPV6"/>
<evidence type="ECO:0000256" key="4">
    <source>
        <dbReference type="ARBA" id="ARBA00022771"/>
    </source>
</evidence>
<dbReference type="FunFam" id="3.30.160.60:FF:000110">
    <property type="entry name" value="Zinc finger protein-like"/>
    <property type="match status" value="1"/>
</dbReference>
<keyword evidence="4 10" id="KW-0863">Zinc-finger</keyword>
<evidence type="ECO:0000256" key="2">
    <source>
        <dbReference type="ARBA" id="ARBA00022723"/>
    </source>
</evidence>
<feature type="domain" description="C2H2-type" evidence="12">
    <location>
        <begin position="399"/>
        <end position="429"/>
    </location>
</feature>
<evidence type="ECO:0000256" key="5">
    <source>
        <dbReference type="ARBA" id="ARBA00022833"/>
    </source>
</evidence>
<feature type="domain" description="C2H2-type" evidence="12">
    <location>
        <begin position="458"/>
        <end position="485"/>
    </location>
</feature>
<dbReference type="GO" id="GO:0008270">
    <property type="term" value="F:zinc ion binding"/>
    <property type="evidence" value="ECO:0007669"/>
    <property type="project" value="UniProtKB-KW"/>
</dbReference>
<keyword evidence="5" id="KW-0862">Zinc</keyword>
<dbReference type="VEuPathDB" id="VectorBase:AMEM001594"/>
<evidence type="ECO:0000256" key="3">
    <source>
        <dbReference type="ARBA" id="ARBA00022737"/>
    </source>
</evidence>
<dbReference type="GO" id="GO:0000977">
    <property type="term" value="F:RNA polymerase II transcription regulatory region sequence-specific DNA binding"/>
    <property type="evidence" value="ECO:0007669"/>
    <property type="project" value="TreeGrafter"/>
</dbReference>
<dbReference type="GO" id="GO:0000785">
    <property type="term" value="C:chromatin"/>
    <property type="evidence" value="ECO:0007669"/>
    <property type="project" value="UniProtKB-ARBA"/>
</dbReference>
<dbReference type="GeneID" id="121596545"/>
<dbReference type="GO" id="GO:0000981">
    <property type="term" value="F:DNA-binding transcription factor activity, RNA polymerase II-specific"/>
    <property type="evidence" value="ECO:0007669"/>
    <property type="project" value="TreeGrafter"/>
</dbReference>
<dbReference type="Proteomes" id="UP000075903">
    <property type="component" value="Unassembled WGS sequence"/>
</dbReference>
<keyword evidence="6" id="KW-0805">Transcription regulation</keyword>
<keyword evidence="7" id="KW-0238">DNA-binding</keyword>
<keyword evidence="8" id="KW-0804">Transcription</keyword>
<evidence type="ECO:0000313" key="14">
    <source>
        <dbReference type="Proteomes" id="UP000075903"/>
    </source>
</evidence>
<keyword evidence="9" id="KW-0539">Nucleus</keyword>
<dbReference type="Pfam" id="PF00096">
    <property type="entry name" value="zf-C2H2"/>
    <property type="match status" value="3"/>
</dbReference>
<feature type="region of interest" description="Disordered" evidence="11">
    <location>
        <begin position="329"/>
        <end position="369"/>
    </location>
</feature>
<dbReference type="GO" id="GO:0005634">
    <property type="term" value="C:nucleus"/>
    <property type="evidence" value="ECO:0007669"/>
    <property type="project" value="UniProtKB-SubCell"/>
</dbReference>
<evidence type="ECO:0000256" key="6">
    <source>
        <dbReference type="ARBA" id="ARBA00023015"/>
    </source>
</evidence>
<comment type="subcellular location">
    <subcellularLocation>
        <location evidence="1">Nucleus</location>
    </subcellularLocation>
</comment>
<dbReference type="VEuPathDB" id="VectorBase:AMEM21_011236"/>
<evidence type="ECO:0000256" key="1">
    <source>
        <dbReference type="ARBA" id="ARBA00004123"/>
    </source>
</evidence>
<dbReference type="PANTHER" id="PTHR24409">
    <property type="entry name" value="ZINC FINGER PROTEIN 142"/>
    <property type="match status" value="1"/>
</dbReference>
<dbReference type="FunFam" id="3.30.160.60:FF:002343">
    <property type="entry name" value="Zinc finger protein 33A"/>
    <property type="match status" value="1"/>
</dbReference>
<dbReference type="PROSITE" id="PS00028">
    <property type="entry name" value="ZINC_FINGER_C2H2_1"/>
    <property type="match status" value="8"/>
</dbReference>
<dbReference type="KEGG" id="amer:121596545"/>
<feature type="domain" description="C2H2-type" evidence="12">
    <location>
        <begin position="486"/>
        <end position="509"/>
    </location>
</feature>
<proteinExistence type="predicted"/>
<accession>A0A182UPV6</accession>
<evidence type="ECO:0000313" key="13">
    <source>
        <dbReference type="EnsemblMetazoa" id="AMEM001594-PA"/>
    </source>
</evidence>
<dbReference type="PROSITE" id="PS50157">
    <property type="entry name" value="ZINC_FINGER_C2H2_2"/>
    <property type="match status" value="6"/>
</dbReference>
<dbReference type="SMART" id="SM00355">
    <property type="entry name" value="ZnF_C2H2"/>
    <property type="match status" value="9"/>
</dbReference>
<organism evidence="13 14">
    <name type="scientific">Anopheles merus</name>
    <name type="common">Mosquito</name>
    <dbReference type="NCBI Taxonomy" id="30066"/>
    <lineage>
        <taxon>Eukaryota</taxon>
        <taxon>Metazoa</taxon>
        <taxon>Ecdysozoa</taxon>
        <taxon>Arthropoda</taxon>
        <taxon>Hexapoda</taxon>
        <taxon>Insecta</taxon>
        <taxon>Pterygota</taxon>
        <taxon>Neoptera</taxon>
        <taxon>Endopterygota</taxon>
        <taxon>Diptera</taxon>
        <taxon>Nematocera</taxon>
        <taxon>Culicoidea</taxon>
        <taxon>Culicidae</taxon>
        <taxon>Anophelinae</taxon>
        <taxon>Anopheles</taxon>
    </lineage>
</organism>
<dbReference type="STRING" id="30066.A0A182UPV6"/>
<protein>
    <recommendedName>
        <fullName evidence="12">C2H2-type domain-containing protein</fullName>
    </recommendedName>
</protein>